<dbReference type="Gene3D" id="1.10.8.60">
    <property type="match status" value="1"/>
</dbReference>
<evidence type="ECO:0000256" key="6">
    <source>
        <dbReference type="ARBA" id="ARBA00023163"/>
    </source>
</evidence>
<dbReference type="Gene3D" id="3.40.50.300">
    <property type="entry name" value="P-loop containing nucleotide triphosphate hydrolases"/>
    <property type="match status" value="1"/>
</dbReference>
<evidence type="ECO:0000256" key="2">
    <source>
        <dbReference type="ARBA" id="ARBA00022840"/>
    </source>
</evidence>
<keyword evidence="4" id="KW-0238">DNA-binding</keyword>
<keyword evidence="2" id="KW-0067">ATP-binding</keyword>
<dbReference type="FunFam" id="3.40.50.300:FF:000006">
    <property type="entry name" value="DNA-binding transcriptional regulator NtrC"/>
    <property type="match status" value="1"/>
</dbReference>
<dbReference type="AlphaFoldDB" id="A0A4U8YIL1"/>
<dbReference type="GO" id="GO:0005524">
    <property type="term" value="F:ATP binding"/>
    <property type="evidence" value="ECO:0007669"/>
    <property type="project" value="UniProtKB-KW"/>
</dbReference>
<feature type="domain" description="Sigma-54 factor interaction" evidence="7">
    <location>
        <begin position="128"/>
        <end position="357"/>
    </location>
</feature>
<reference evidence="8 9" key="1">
    <citation type="submission" date="2019-03" db="EMBL/GenBank/DDBJ databases">
        <authorList>
            <person name="Nijsse B."/>
        </authorList>
    </citation>
    <scope>NUCLEOTIDE SEQUENCE [LARGE SCALE GENOMIC DNA]</scope>
    <source>
        <strain evidence="8">Desulfoluna butyratoxydans MSL71</strain>
    </source>
</reference>
<name>A0A4U8YIL1_9BACT</name>
<accession>A0A4U8YIL1</accession>
<keyword evidence="1" id="KW-0547">Nucleotide-binding</keyword>
<proteinExistence type="predicted"/>
<sequence length="453" mass="49133">MADTRMIKVLIKGELDSSLLMGMLSNCDLKIESAPELTAVTEVSGDSGYGAVVASHLSESDASALSLFLKRCGEPPLILVGKGPEPDYGNTLHLDDGVGADELVDACRSMALAAPGASAAAGFDSRGLIGESEGIRRVLKVANKVATTDSTVLITGESGTGKELIARAIHRNSPRRNAPLVVINCGAIPGELLESELFGHEKGAFTGAHRARPGRFELADGGTIFLDEIGDMSPDLQVKLLRAIQEKCFERVGATRSIHVDIRIISATNKDLALAVEQKAFREDLYYRLNVIPVIMPPLRERRSDIPLLAEHFMDKLARRTGMEKKSFSPEAMDTMTAYDWPGNVRELENLVERFSVLVDGNIVDVEDLPDHFTAELSDGGAPQDAALFCDVRHGVNFQESVEQHQKSLILQALNESNWVKAKAAELLSMKRTTLVEKIKKMKIEEGSTSSAV</sequence>
<dbReference type="PROSITE" id="PS00675">
    <property type="entry name" value="SIGMA54_INTERACT_1"/>
    <property type="match status" value="1"/>
</dbReference>
<dbReference type="InterPro" id="IPR025662">
    <property type="entry name" value="Sigma_54_int_dom_ATP-bd_1"/>
</dbReference>
<dbReference type="InterPro" id="IPR002197">
    <property type="entry name" value="HTH_Fis"/>
</dbReference>
<evidence type="ECO:0000256" key="3">
    <source>
        <dbReference type="ARBA" id="ARBA00023015"/>
    </source>
</evidence>
<evidence type="ECO:0000256" key="5">
    <source>
        <dbReference type="ARBA" id="ARBA00023159"/>
    </source>
</evidence>
<keyword evidence="5" id="KW-0010">Activator</keyword>
<dbReference type="InterPro" id="IPR002078">
    <property type="entry name" value="Sigma_54_int"/>
</dbReference>
<dbReference type="Pfam" id="PF00158">
    <property type="entry name" value="Sigma54_activat"/>
    <property type="match status" value="1"/>
</dbReference>
<dbReference type="InterPro" id="IPR025944">
    <property type="entry name" value="Sigma_54_int_dom_CS"/>
</dbReference>
<dbReference type="InterPro" id="IPR009057">
    <property type="entry name" value="Homeodomain-like_sf"/>
</dbReference>
<dbReference type="PROSITE" id="PS50045">
    <property type="entry name" value="SIGMA54_INTERACT_4"/>
    <property type="match status" value="1"/>
</dbReference>
<dbReference type="CDD" id="cd00009">
    <property type="entry name" value="AAA"/>
    <property type="match status" value="1"/>
</dbReference>
<evidence type="ECO:0000259" key="7">
    <source>
        <dbReference type="PROSITE" id="PS50045"/>
    </source>
</evidence>
<evidence type="ECO:0000256" key="4">
    <source>
        <dbReference type="ARBA" id="ARBA00023125"/>
    </source>
</evidence>
<dbReference type="GO" id="GO:0006355">
    <property type="term" value="P:regulation of DNA-templated transcription"/>
    <property type="evidence" value="ECO:0007669"/>
    <property type="project" value="InterPro"/>
</dbReference>
<protein>
    <submittedName>
        <fullName evidence="8">Bacterial regulatory protein fis family</fullName>
    </submittedName>
</protein>
<keyword evidence="6" id="KW-0804">Transcription</keyword>
<dbReference type="FunFam" id="1.10.8.60:FF:000014">
    <property type="entry name" value="DNA-binding transcriptional regulator NtrC"/>
    <property type="match status" value="1"/>
</dbReference>
<dbReference type="InterPro" id="IPR025943">
    <property type="entry name" value="Sigma_54_int_dom_ATP-bd_2"/>
</dbReference>
<dbReference type="PROSITE" id="PS00688">
    <property type="entry name" value="SIGMA54_INTERACT_3"/>
    <property type="match status" value="1"/>
</dbReference>
<dbReference type="InterPro" id="IPR027417">
    <property type="entry name" value="P-loop_NTPase"/>
</dbReference>
<dbReference type="PRINTS" id="PR01590">
    <property type="entry name" value="HTHFIS"/>
</dbReference>
<dbReference type="SMART" id="SM00382">
    <property type="entry name" value="AAA"/>
    <property type="match status" value="1"/>
</dbReference>
<dbReference type="Proteomes" id="UP000507962">
    <property type="component" value="Unassembled WGS sequence"/>
</dbReference>
<gene>
    <name evidence="8" type="ORF">MSL71_11600</name>
</gene>
<dbReference type="Pfam" id="PF25601">
    <property type="entry name" value="AAA_lid_14"/>
    <property type="match status" value="1"/>
</dbReference>
<organism evidence="8 9">
    <name type="scientific">Desulfoluna butyratoxydans</name>
    <dbReference type="NCBI Taxonomy" id="231438"/>
    <lineage>
        <taxon>Bacteria</taxon>
        <taxon>Pseudomonadati</taxon>
        <taxon>Thermodesulfobacteriota</taxon>
        <taxon>Desulfobacteria</taxon>
        <taxon>Desulfobacterales</taxon>
        <taxon>Desulfolunaceae</taxon>
        <taxon>Desulfoluna</taxon>
    </lineage>
</organism>
<dbReference type="Pfam" id="PF02954">
    <property type="entry name" value="HTH_8"/>
    <property type="match status" value="1"/>
</dbReference>
<dbReference type="InterPro" id="IPR058031">
    <property type="entry name" value="AAA_lid_NorR"/>
</dbReference>
<dbReference type="EMBL" id="CAADHO010000002">
    <property type="protein sequence ID" value="VFQ43525.1"/>
    <property type="molecule type" value="Genomic_DNA"/>
</dbReference>
<evidence type="ECO:0000256" key="1">
    <source>
        <dbReference type="ARBA" id="ARBA00022741"/>
    </source>
</evidence>
<evidence type="ECO:0000313" key="8">
    <source>
        <dbReference type="EMBL" id="VFQ43525.1"/>
    </source>
</evidence>
<dbReference type="PROSITE" id="PS00676">
    <property type="entry name" value="SIGMA54_INTERACT_2"/>
    <property type="match status" value="1"/>
</dbReference>
<dbReference type="PANTHER" id="PTHR32071">
    <property type="entry name" value="TRANSCRIPTIONAL REGULATORY PROTEIN"/>
    <property type="match status" value="1"/>
</dbReference>
<evidence type="ECO:0000313" key="9">
    <source>
        <dbReference type="Proteomes" id="UP000507962"/>
    </source>
</evidence>
<dbReference type="PANTHER" id="PTHR32071:SF57">
    <property type="entry name" value="C4-DICARBOXYLATE TRANSPORT TRANSCRIPTIONAL REGULATORY PROTEIN DCTD"/>
    <property type="match status" value="1"/>
</dbReference>
<keyword evidence="3" id="KW-0805">Transcription regulation</keyword>
<dbReference type="InterPro" id="IPR003593">
    <property type="entry name" value="AAA+_ATPase"/>
</dbReference>
<keyword evidence="9" id="KW-1185">Reference proteome</keyword>
<dbReference type="SUPFAM" id="SSF46689">
    <property type="entry name" value="Homeodomain-like"/>
    <property type="match status" value="1"/>
</dbReference>
<dbReference type="GO" id="GO:0043565">
    <property type="term" value="F:sequence-specific DNA binding"/>
    <property type="evidence" value="ECO:0007669"/>
    <property type="project" value="InterPro"/>
</dbReference>
<dbReference type="SUPFAM" id="SSF52540">
    <property type="entry name" value="P-loop containing nucleoside triphosphate hydrolases"/>
    <property type="match status" value="1"/>
</dbReference>
<dbReference type="Gene3D" id="1.10.10.60">
    <property type="entry name" value="Homeodomain-like"/>
    <property type="match status" value="1"/>
</dbReference>